<comment type="caution">
    <text evidence="2">The sequence shown here is derived from an EMBL/GenBank/DDBJ whole genome shotgun (WGS) entry which is preliminary data.</text>
</comment>
<name>A0ABU7AQ74_9TELE</name>
<reference evidence="2 3" key="1">
    <citation type="submission" date="2021-07" db="EMBL/GenBank/DDBJ databases">
        <authorList>
            <person name="Palmer J.M."/>
        </authorList>
    </citation>
    <scope>NUCLEOTIDE SEQUENCE [LARGE SCALE GENOMIC DNA]</scope>
    <source>
        <strain evidence="2 3">AT_MEX2019</strain>
        <tissue evidence="2">Muscle</tissue>
    </source>
</reference>
<feature type="region of interest" description="Disordered" evidence="1">
    <location>
        <begin position="1"/>
        <end position="35"/>
    </location>
</feature>
<protein>
    <recommendedName>
        <fullName evidence="4">Male-enhanced antigen 1</fullName>
    </recommendedName>
</protein>
<evidence type="ECO:0000313" key="3">
    <source>
        <dbReference type="Proteomes" id="UP001345963"/>
    </source>
</evidence>
<dbReference type="EMBL" id="JAHUTI010022814">
    <property type="protein sequence ID" value="MED6240038.1"/>
    <property type="molecule type" value="Genomic_DNA"/>
</dbReference>
<keyword evidence="3" id="KW-1185">Reference proteome</keyword>
<evidence type="ECO:0008006" key="4">
    <source>
        <dbReference type="Google" id="ProtNLM"/>
    </source>
</evidence>
<evidence type="ECO:0000313" key="2">
    <source>
        <dbReference type="EMBL" id="MED6240038.1"/>
    </source>
</evidence>
<proteinExistence type="predicted"/>
<evidence type="ECO:0000256" key="1">
    <source>
        <dbReference type="SAM" id="MobiDB-lite"/>
    </source>
</evidence>
<organism evidence="2 3">
    <name type="scientific">Ataeniobius toweri</name>
    <dbReference type="NCBI Taxonomy" id="208326"/>
    <lineage>
        <taxon>Eukaryota</taxon>
        <taxon>Metazoa</taxon>
        <taxon>Chordata</taxon>
        <taxon>Craniata</taxon>
        <taxon>Vertebrata</taxon>
        <taxon>Euteleostomi</taxon>
        <taxon>Actinopterygii</taxon>
        <taxon>Neopterygii</taxon>
        <taxon>Teleostei</taxon>
        <taxon>Neoteleostei</taxon>
        <taxon>Acanthomorphata</taxon>
        <taxon>Ovalentaria</taxon>
        <taxon>Atherinomorphae</taxon>
        <taxon>Cyprinodontiformes</taxon>
        <taxon>Goodeidae</taxon>
        <taxon>Ataeniobius</taxon>
    </lineage>
</organism>
<feature type="compositionally biased region" description="Acidic residues" evidence="1">
    <location>
        <begin position="69"/>
        <end position="81"/>
    </location>
</feature>
<dbReference type="Proteomes" id="UP001345963">
    <property type="component" value="Unassembled WGS sequence"/>
</dbReference>
<feature type="compositionally biased region" description="Basic and acidic residues" evidence="1">
    <location>
        <begin position="85"/>
        <end position="109"/>
    </location>
</feature>
<sequence>MSEMMKVEAEDSGGLSLEPLIPAASTSELDQTQDSKDLIHQMLVIKVVPHDWSPSLDQQDPEPPHVKEEDEELWISQEEEQLSVKNEDEEKPRLSELHQVETENKRETEAPTSSSVIQMERESDGQSCGGLESDKNPDPVCSSHLSKMMVERRDTYESPHWRDSIFL</sequence>
<accession>A0ABU7AQ74</accession>
<feature type="region of interest" description="Disordered" evidence="1">
    <location>
        <begin position="52"/>
        <end position="142"/>
    </location>
</feature>
<gene>
    <name evidence="2" type="ORF">ATANTOWER_015147</name>
</gene>